<dbReference type="GO" id="GO:0007017">
    <property type="term" value="P:microtubule-based process"/>
    <property type="evidence" value="ECO:0007669"/>
    <property type="project" value="InterPro"/>
</dbReference>
<feature type="domain" description="Tubulin/FtsZ 2-layer sandwich" evidence="5">
    <location>
        <begin position="141"/>
        <end position="276"/>
    </location>
</feature>
<evidence type="ECO:0000313" key="6">
    <source>
        <dbReference type="EMBL" id="GFO19071.1"/>
    </source>
</evidence>
<sequence>MLWTGYTPQQSLVGKANADDKIFVTAVYPSAEDDVITSPYNSVLAMRELTNHADCVLPIENQALVDIVNKITQAAPTTKTGKRVYTAGAGAGSALADSALSAGSGGVAGSAAEEKPFDKMNNLVANLLLNMTSSARFEGSLNVDLNEITMNLVPFPRMHYLVASQTPLYCTADVRLPPRRLDQMFSDAFASDHQMLKADPKHSLYLACALMVRGKVELSDIRRNIDRLKPNLHFVHWNEEGWKTGLCSVAPVGQPYSLLTLANNTCVHNTFSAVRDRFTKLFRRKAECGVLMASLEHNPPGIPRYSSLEQIMGRPAVVEPRLNVVY</sequence>
<evidence type="ECO:0000259" key="5">
    <source>
        <dbReference type="SMART" id="SM00865"/>
    </source>
</evidence>
<dbReference type="GO" id="GO:0005874">
    <property type="term" value="C:microtubule"/>
    <property type="evidence" value="ECO:0007669"/>
    <property type="project" value="UniProtKB-KW"/>
</dbReference>
<dbReference type="Pfam" id="PF00091">
    <property type="entry name" value="Tubulin"/>
    <property type="match status" value="1"/>
</dbReference>
<dbReference type="GO" id="GO:0005525">
    <property type="term" value="F:GTP binding"/>
    <property type="evidence" value="ECO:0007669"/>
    <property type="project" value="UniProtKB-KW"/>
</dbReference>
<dbReference type="InterPro" id="IPR004057">
    <property type="entry name" value="Epsilon_tubulin"/>
</dbReference>
<dbReference type="SMART" id="SM00865">
    <property type="entry name" value="Tubulin_C"/>
    <property type="match status" value="1"/>
</dbReference>
<reference evidence="6 7" key="1">
    <citation type="journal article" date="2021" name="Elife">
        <title>Chloroplast acquisition without the gene transfer in kleptoplastic sea slugs, Plakobranchus ocellatus.</title>
        <authorList>
            <person name="Maeda T."/>
            <person name="Takahashi S."/>
            <person name="Yoshida T."/>
            <person name="Shimamura S."/>
            <person name="Takaki Y."/>
            <person name="Nagai Y."/>
            <person name="Toyoda A."/>
            <person name="Suzuki Y."/>
            <person name="Arimoto A."/>
            <person name="Ishii H."/>
            <person name="Satoh N."/>
            <person name="Nishiyama T."/>
            <person name="Hasebe M."/>
            <person name="Maruyama T."/>
            <person name="Minagawa J."/>
            <person name="Obokata J."/>
            <person name="Shigenobu S."/>
        </authorList>
    </citation>
    <scope>NUCLEOTIDE SEQUENCE [LARGE SCALE GENOMIC DNA]</scope>
</reference>
<dbReference type="SUPFAM" id="SSF52490">
    <property type="entry name" value="Tubulin nucleotide-binding domain-like"/>
    <property type="match status" value="1"/>
</dbReference>
<dbReference type="PRINTS" id="PR01519">
    <property type="entry name" value="EPSLNTUBULIN"/>
</dbReference>
<name>A0AAV4BF65_9GAST</name>
<protein>
    <submittedName>
        <fullName evidence="6">Tubulin epsilon chain</fullName>
    </submittedName>
</protein>
<dbReference type="AlphaFoldDB" id="A0AAV4BF65"/>
<dbReference type="EMBL" id="BLXT01005012">
    <property type="protein sequence ID" value="GFO19071.1"/>
    <property type="molecule type" value="Genomic_DNA"/>
</dbReference>
<comment type="caution">
    <text evidence="6">The sequence shown here is derived from an EMBL/GenBank/DDBJ whole genome shotgun (WGS) entry which is preliminary data.</text>
</comment>
<dbReference type="InterPro" id="IPR036525">
    <property type="entry name" value="Tubulin/FtsZ_GTPase_sf"/>
</dbReference>
<dbReference type="Pfam" id="PF03953">
    <property type="entry name" value="Tubulin_C"/>
    <property type="match status" value="1"/>
</dbReference>
<keyword evidence="4" id="KW-0342">GTP-binding</keyword>
<dbReference type="InterPro" id="IPR000217">
    <property type="entry name" value="Tubulin"/>
</dbReference>
<evidence type="ECO:0000256" key="2">
    <source>
        <dbReference type="ARBA" id="ARBA00022701"/>
    </source>
</evidence>
<evidence type="ECO:0000256" key="4">
    <source>
        <dbReference type="ARBA" id="ARBA00023134"/>
    </source>
</evidence>
<gene>
    <name evidence="6" type="ORF">PoB_004557600</name>
</gene>
<proteinExistence type="inferred from homology"/>
<evidence type="ECO:0000313" key="7">
    <source>
        <dbReference type="Proteomes" id="UP000735302"/>
    </source>
</evidence>
<evidence type="ECO:0000256" key="3">
    <source>
        <dbReference type="ARBA" id="ARBA00022741"/>
    </source>
</evidence>
<keyword evidence="3" id="KW-0547">Nucleotide-binding</keyword>
<dbReference type="SUPFAM" id="SSF55307">
    <property type="entry name" value="Tubulin C-terminal domain-like"/>
    <property type="match status" value="1"/>
</dbReference>
<dbReference type="InterPro" id="IPR003008">
    <property type="entry name" value="Tubulin_FtsZ_GTPase"/>
</dbReference>
<dbReference type="InterPro" id="IPR018316">
    <property type="entry name" value="Tubulin/FtsZ_2-layer-sand-dom"/>
</dbReference>
<dbReference type="PANTHER" id="PTHR11588">
    <property type="entry name" value="TUBULIN"/>
    <property type="match status" value="1"/>
</dbReference>
<keyword evidence="7" id="KW-1185">Reference proteome</keyword>
<organism evidence="6 7">
    <name type="scientific">Plakobranchus ocellatus</name>
    <dbReference type="NCBI Taxonomy" id="259542"/>
    <lineage>
        <taxon>Eukaryota</taxon>
        <taxon>Metazoa</taxon>
        <taxon>Spiralia</taxon>
        <taxon>Lophotrochozoa</taxon>
        <taxon>Mollusca</taxon>
        <taxon>Gastropoda</taxon>
        <taxon>Heterobranchia</taxon>
        <taxon>Euthyneura</taxon>
        <taxon>Panpulmonata</taxon>
        <taxon>Sacoglossa</taxon>
        <taxon>Placobranchoidea</taxon>
        <taxon>Plakobranchidae</taxon>
        <taxon>Plakobranchus</taxon>
    </lineage>
</organism>
<dbReference type="Gene3D" id="3.40.50.1440">
    <property type="entry name" value="Tubulin/FtsZ, GTPase domain"/>
    <property type="match status" value="1"/>
</dbReference>
<evidence type="ECO:0000256" key="1">
    <source>
        <dbReference type="ARBA" id="ARBA00009636"/>
    </source>
</evidence>
<comment type="similarity">
    <text evidence="1">Belongs to the tubulin family.</text>
</comment>
<keyword evidence="2" id="KW-0493">Microtubule</keyword>
<accession>A0AAV4BF65</accession>
<dbReference type="InterPro" id="IPR008280">
    <property type="entry name" value="Tub_FtsZ_C"/>
</dbReference>
<dbReference type="Proteomes" id="UP000735302">
    <property type="component" value="Unassembled WGS sequence"/>
</dbReference>